<keyword evidence="1" id="KW-1133">Transmembrane helix</keyword>
<name>A0A7H2BE77_9MICC</name>
<evidence type="ECO:0000256" key="1">
    <source>
        <dbReference type="SAM" id="Phobius"/>
    </source>
</evidence>
<proteinExistence type="predicted"/>
<dbReference type="GeneID" id="96622868"/>
<feature type="transmembrane region" description="Helical" evidence="1">
    <location>
        <begin position="20"/>
        <end position="45"/>
    </location>
</feature>
<evidence type="ECO:0000313" key="2">
    <source>
        <dbReference type="EMBL" id="QNV37973.1"/>
    </source>
</evidence>
<feature type="transmembrane region" description="Helical" evidence="1">
    <location>
        <begin position="120"/>
        <end position="138"/>
    </location>
</feature>
<dbReference type="KEGG" id="rter:IDM49_01350"/>
<keyword evidence="3" id="KW-1185">Reference proteome</keyword>
<gene>
    <name evidence="2" type="ORF">IDM49_01350</name>
</gene>
<organism evidence="2 3">
    <name type="scientific">Rothia terrae</name>
    <dbReference type="NCBI Taxonomy" id="396015"/>
    <lineage>
        <taxon>Bacteria</taxon>
        <taxon>Bacillati</taxon>
        <taxon>Actinomycetota</taxon>
        <taxon>Actinomycetes</taxon>
        <taxon>Micrococcales</taxon>
        <taxon>Micrococcaceae</taxon>
        <taxon>Rothia</taxon>
    </lineage>
</organism>
<reference evidence="2 3" key="1">
    <citation type="submission" date="2020-09" db="EMBL/GenBank/DDBJ databases">
        <title>Investigation of environmental microbes.</title>
        <authorList>
            <person name="Ou Y."/>
            <person name="Kang Q."/>
        </authorList>
    </citation>
    <scope>NUCLEOTIDE SEQUENCE [LARGE SCALE GENOMIC DNA]</scope>
    <source>
        <strain evidence="2 3">KJZ-14</strain>
    </source>
</reference>
<dbReference type="Proteomes" id="UP000516404">
    <property type="component" value="Chromosome"/>
</dbReference>
<feature type="transmembrane region" description="Helical" evidence="1">
    <location>
        <begin position="94"/>
        <end position="114"/>
    </location>
</feature>
<protein>
    <submittedName>
        <fullName evidence="2">Uncharacterized protein</fullName>
    </submittedName>
</protein>
<evidence type="ECO:0000313" key="3">
    <source>
        <dbReference type="Proteomes" id="UP000516404"/>
    </source>
</evidence>
<keyword evidence="1" id="KW-0472">Membrane</keyword>
<accession>A0A7H2BE77</accession>
<dbReference type="EMBL" id="CP061539">
    <property type="protein sequence ID" value="QNV37973.1"/>
    <property type="molecule type" value="Genomic_DNA"/>
</dbReference>
<keyword evidence="1" id="KW-0812">Transmembrane</keyword>
<dbReference type="RefSeq" id="WP_190724759.1">
    <property type="nucleotide sequence ID" value="NZ_CP061539.1"/>
</dbReference>
<dbReference type="AlphaFoldDB" id="A0A7H2BE77"/>
<feature type="transmembrane region" description="Helical" evidence="1">
    <location>
        <begin position="51"/>
        <end position="69"/>
    </location>
</feature>
<sequence length="155" mass="17648">MRPANASAEHNLTPRRQHEYLVTGAPTWLDAALMTVHIPALMFMVIPKHGAHFLMFVVFLVGFAVQWWWSVKRGQFILFGYSRFTDRRNNPKRYILSSAVNIAVVIPVVVLLIRHQAIETIQALVLALAIYVVLVLNAKFNTPWIVREDASAEAR</sequence>